<evidence type="ECO:0000313" key="3">
    <source>
        <dbReference type="Proteomes" id="UP000242502"/>
    </source>
</evidence>
<sequence length="119" mass="14120">MYHQSQHSNKHSHNQRLHKRYRCNQPVAIYHRHQLIGKSLVKNISQEGLLFELSRHIVAIQKGAIIEISFFSLYNKRQINFPAFVVHRQPDAIGVWLDGEDKILKRYIDCMLKNITRFV</sequence>
<reference evidence="2 3" key="1">
    <citation type="journal article" date="2016" name="Appl. Environ. Microbiol.">
        <title>Lack of Overt Genome Reduction in the Bryostatin-Producing Bryozoan Symbiont "Candidatus Endobugula sertula".</title>
        <authorList>
            <person name="Miller I.J."/>
            <person name="Vanee N."/>
            <person name="Fong S.S."/>
            <person name="Lim-Fong G.E."/>
            <person name="Kwan J.C."/>
        </authorList>
    </citation>
    <scope>NUCLEOTIDE SEQUENCE [LARGE SCALE GENOMIC DNA]</scope>
    <source>
        <strain evidence="2">AB1-4</strain>
    </source>
</reference>
<dbReference type="Gene3D" id="2.40.10.220">
    <property type="entry name" value="predicted glycosyltransferase like domains"/>
    <property type="match status" value="1"/>
</dbReference>
<evidence type="ECO:0000313" key="2">
    <source>
        <dbReference type="EMBL" id="ODS24953.1"/>
    </source>
</evidence>
<name>A0A1D2QTT9_9GAMM</name>
<feature type="domain" description="PilZ" evidence="1">
    <location>
        <begin position="14"/>
        <end position="106"/>
    </location>
</feature>
<dbReference type="Pfam" id="PF07238">
    <property type="entry name" value="PilZ"/>
    <property type="match status" value="1"/>
</dbReference>
<evidence type="ECO:0000259" key="1">
    <source>
        <dbReference type="Pfam" id="PF07238"/>
    </source>
</evidence>
<dbReference type="AlphaFoldDB" id="A0A1D2QTT9"/>
<dbReference type="EMBL" id="MDLC01000003">
    <property type="protein sequence ID" value="ODS24953.1"/>
    <property type="molecule type" value="Genomic_DNA"/>
</dbReference>
<organism evidence="2 3">
    <name type="scientific">Candidatus Endobugula sertula</name>
    <name type="common">Bugula neritina bacterial symbiont</name>
    <dbReference type="NCBI Taxonomy" id="62101"/>
    <lineage>
        <taxon>Bacteria</taxon>
        <taxon>Pseudomonadati</taxon>
        <taxon>Pseudomonadota</taxon>
        <taxon>Gammaproteobacteria</taxon>
        <taxon>Cellvibrionales</taxon>
        <taxon>Cellvibrionaceae</taxon>
        <taxon>Candidatus Endobugula</taxon>
    </lineage>
</organism>
<accession>A0A1D2QTT9</accession>
<dbReference type="STRING" id="62101.AB835_01450"/>
<dbReference type="InterPro" id="IPR009875">
    <property type="entry name" value="PilZ_domain"/>
</dbReference>
<dbReference type="Proteomes" id="UP000242502">
    <property type="component" value="Unassembled WGS sequence"/>
</dbReference>
<dbReference type="SUPFAM" id="SSF141371">
    <property type="entry name" value="PilZ domain-like"/>
    <property type="match status" value="1"/>
</dbReference>
<dbReference type="GO" id="GO:0035438">
    <property type="term" value="F:cyclic-di-GMP binding"/>
    <property type="evidence" value="ECO:0007669"/>
    <property type="project" value="InterPro"/>
</dbReference>
<comment type="caution">
    <text evidence="2">The sequence shown here is derived from an EMBL/GenBank/DDBJ whole genome shotgun (WGS) entry which is preliminary data.</text>
</comment>
<protein>
    <recommendedName>
        <fullName evidence="1">PilZ domain-containing protein</fullName>
    </recommendedName>
</protein>
<proteinExistence type="predicted"/>
<gene>
    <name evidence="2" type="ORF">AB835_01450</name>
</gene>